<dbReference type="PANTHER" id="PTHR46844:SF1">
    <property type="entry name" value="SLR5058 PROTEIN"/>
    <property type="match status" value="1"/>
</dbReference>
<dbReference type="InterPro" id="IPR027417">
    <property type="entry name" value="P-loop_NTPase"/>
</dbReference>
<evidence type="ECO:0000313" key="1">
    <source>
        <dbReference type="EMBL" id="MFF5293047.1"/>
    </source>
</evidence>
<accession>A0ABW6WIC1</accession>
<dbReference type="EMBL" id="JBIAZU010000005">
    <property type="protein sequence ID" value="MFF5293047.1"/>
    <property type="molecule type" value="Genomic_DNA"/>
</dbReference>
<sequence>MLVHRAAGQIHGLVPFIVVLRDFASHRHEQSIVEYLEQRARTYYQCDLSASLIESLLLAGRAIVIFDGLDELINTSMRRQVSDVVRLFCERFPLAPTLITSRIVGYDQAPMNPTAFSTFRICDFDDEKVEEYVGKWFAQQKKLPVVERNRLAKTFIEESRISPDLRRNPLMLALLCILYRGAKYIPRNRPAVYEKCSNLLFEQWDSSRQIYVELRAGHAVDPVVKHLAYWIFTRASAQDGVPERILVAETAKYLRVRMFDDDHKAELAAREFVDFCRGRAWVFSDAGTDAAGEPLYKFTHRTFMEYFAACSITRTTDTPEAAAELLRPRIAREEWDVVAQLVAQILDRHTDGGADRLITALLDRQPSRLTWRFACRCLGLVPMSAKLVRRIISAVVEPMFTAGYRRGGGHLAVAALEAYTGPNGQAFEDHLTDMLDAAITANDIETRRLAINFIVYERYVFGTSKAVGDYWYTRLMPVLDQHRSRVRAAIADHDGLRNVAFAIGQATVADVVGHGHAAFFRRAKSLVGNVVIHAPIWQILSPFIPGGYGGSTTVLRMHAADLAAEVIRFGRPWPVDMPNPSPPFADKFHIANEADAFTDRERFGVAVALCMLAELQPRYIESFVESYKGGSLVADLAPFVLCRQTGRADQLAAPDRMERGELILDWARRRRNFLDIGS</sequence>
<dbReference type="Gene3D" id="3.40.50.300">
    <property type="entry name" value="P-loop containing nucleotide triphosphate hydrolases"/>
    <property type="match status" value="1"/>
</dbReference>
<dbReference type="PANTHER" id="PTHR46844">
    <property type="entry name" value="SLR5058 PROTEIN"/>
    <property type="match status" value="1"/>
</dbReference>
<keyword evidence="2" id="KW-1185">Reference proteome</keyword>
<dbReference type="Proteomes" id="UP001602245">
    <property type="component" value="Unassembled WGS sequence"/>
</dbReference>
<reference evidence="1 2" key="1">
    <citation type="submission" date="2024-10" db="EMBL/GenBank/DDBJ databases">
        <title>The Natural Products Discovery Center: Release of the First 8490 Sequenced Strains for Exploring Actinobacteria Biosynthetic Diversity.</title>
        <authorList>
            <person name="Kalkreuter E."/>
            <person name="Kautsar S.A."/>
            <person name="Yang D."/>
            <person name="Bader C.D."/>
            <person name="Teijaro C.N."/>
            <person name="Fluegel L."/>
            <person name="Davis C.M."/>
            <person name="Simpson J.R."/>
            <person name="Lauterbach L."/>
            <person name="Steele A.D."/>
            <person name="Gui C."/>
            <person name="Meng S."/>
            <person name="Li G."/>
            <person name="Viehrig K."/>
            <person name="Ye F."/>
            <person name="Su P."/>
            <person name="Kiefer A.F."/>
            <person name="Nichols A."/>
            <person name="Cepeda A.J."/>
            <person name="Yan W."/>
            <person name="Fan B."/>
            <person name="Jiang Y."/>
            <person name="Adhikari A."/>
            <person name="Zheng C.-J."/>
            <person name="Schuster L."/>
            <person name="Cowan T.M."/>
            <person name="Smanski M.J."/>
            <person name="Chevrette M.G."/>
            <person name="De Carvalho L.P.S."/>
            <person name="Shen B."/>
        </authorList>
    </citation>
    <scope>NUCLEOTIDE SEQUENCE [LARGE SCALE GENOMIC DNA]</scope>
    <source>
        <strain evidence="1 2">NPDC000087</strain>
    </source>
</reference>
<protein>
    <submittedName>
        <fullName evidence="1">NACHT domain-containing protein</fullName>
    </submittedName>
</protein>
<gene>
    <name evidence="1" type="ORF">ACFY35_26715</name>
</gene>
<proteinExistence type="predicted"/>
<name>A0ABW6WIC1_9ACTN</name>
<dbReference type="RefSeq" id="WP_020512398.1">
    <property type="nucleotide sequence ID" value="NZ_JBIAZU010000005.1"/>
</dbReference>
<organism evidence="1 2">
    <name type="scientific">Paractinoplanes globisporus</name>
    <dbReference type="NCBI Taxonomy" id="113565"/>
    <lineage>
        <taxon>Bacteria</taxon>
        <taxon>Bacillati</taxon>
        <taxon>Actinomycetota</taxon>
        <taxon>Actinomycetes</taxon>
        <taxon>Micromonosporales</taxon>
        <taxon>Micromonosporaceae</taxon>
        <taxon>Paractinoplanes</taxon>
    </lineage>
</organism>
<comment type="caution">
    <text evidence="1">The sequence shown here is derived from an EMBL/GenBank/DDBJ whole genome shotgun (WGS) entry which is preliminary data.</text>
</comment>
<evidence type="ECO:0000313" key="2">
    <source>
        <dbReference type="Proteomes" id="UP001602245"/>
    </source>
</evidence>